<comment type="subunit">
    <text evidence="5">Heterotrimer of UreA (gamma), UreB (beta) and UreC (alpha) subunits. Three heterotrimers associate to form the active enzyme.</text>
</comment>
<dbReference type="Pfam" id="PF00449">
    <property type="entry name" value="Urease_alpha"/>
    <property type="match status" value="1"/>
</dbReference>
<feature type="binding site" evidence="5 8">
    <location>
        <position position="248"/>
    </location>
    <ligand>
        <name>Ni(2+)</name>
        <dbReference type="ChEBI" id="CHEBI:49786"/>
        <label>2</label>
    </ligand>
</feature>
<dbReference type="GO" id="GO:0043419">
    <property type="term" value="P:urea catabolic process"/>
    <property type="evidence" value="ECO:0007669"/>
    <property type="project" value="UniProtKB-UniRule"/>
</dbReference>
<dbReference type="InterPro" id="IPR050112">
    <property type="entry name" value="Urease_alpha_subunit"/>
</dbReference>
<evidence type="ECO:0000256" key="7">
    <source>
        <dbReference type="PIRSR" id="PIRSR611612-50"/>
    </source>
</evidence>
<evidence type="ECO:0000256" key="1">
    <source>
        <dbReference type="ARBA" id="ARBA00004897"/>
    </source>
</evidence>
<dbReference type="NCBIfam" id="TIGR01792">
    <property type="entry name" value="urease_alph"/>
    <property type="match status" value="1"/>
</dbReference>
<dbReference type="PANTHER" id="PTHR43440:SF1">
    <property type="entry name" value="UREASE"/>
    <property type="match status" value="1"/>
</dbReference>
<sequence>MYMKLSRQRYSELYGPTEGDKIRLADTNLYIKIEKDLITKGDELVFGAGKSARDGLGLLPTSREEDSMDLVITNAIIIDPSIGIVKADIGIKNGIIIGIGHAGNPFIMNGVDFVVGSSTEIISGEGLIATPGFIDSHVHWVAPQQIFDALSAGFTTIIGGGTGPAEGTKATTAVPGSWNLKMMMEALDPFPLNFALTAKGSSGRISMEQVIHSGASGFKIHEDWGAMPSVIDETLTVADEYDVQVTIHTDTSNESGYLEDTLNAIGGRTIHAYHVEGAGGGHAPDIIRISGEPNVLPSSTNPTKPFTIHTYDEHLEMLMAVHHLNPKVPEDIAYAESRIRAETMAAEDYLHDIGAISMMSSDSQAMGRVGETGIRTFQLAHKMKELNLINIDDNFRVLRYISKITINPAITHGISDYVGSLLPGRVADIVLWDPRFFPVKPYMIIKGGAIAWAIMGETNASVAYAQPLLYKPMFGYYSAPMVSFFFTSQEGVKEASKVVKRSVLPVKNTRKLGKKDMKYNSTLPKIEVDPDSYEVKIDGIIPKVPPAVKLPLTQLYFMF</sequence>
<dbReference type="InterPro" id="IPR032466">
    <property type="entry name" value="Metal_Hydrolase"/>
</dbReference>
<protein>
    <recommendedName>
        <fullName evidence="5 6">Urease subunit alpha</fullName>
        <ecNumber evidence="5 6">3.5.1.5</ecNumber>
    </recommendedName>
    <alternativeName>
        <fullName evidence="5">Urea amidohydrolase subunit alpha</fullName>
    </alternativeName>
</protein>
<evidence type="ECO:0000256" key="10">
    <source>
        <dbReference type="PROSITE-ProRule" id="PRU00700"/>
    </source>
</evidence>
<evidence type="ECO:0000256" key="9">
    <source>
        <dbReference type="PIRSR" id="PIRSR611612-52"/>
    </source>
</evidence>
<evidence type="ECO:0000256" key="5">
    <source>
        <dbReference type="HAMAP-Rule" id="MF_01953"/>
    </source>
</evidence>
<dbReference type="HAMAP" id="MF_01953">
    <property type="entry name" value="Urease_alpha"/>
    <property type="match status" value="1"/>
</dbReference>
<dbReference type="EMBL" id="CP029289">
    <property type="protein sequence ID" value="AWR93654.1"/>
    <property type="molecule type" value="Genomic_DNA"/>
</dbReference>
<feature type="binding site" evidence="5 8">
    <location>
        <position position="362"/>
    </location>
    <ligand>
        <name>Ni(2+)</name>
        <dbReference type="ChEBI" id="CHEBI:49786"/>
        <label>1</label>
    </ligand>
</feature>
<dbReference type="Proteomes" id="UP000248044">
    <property type="component" value="Chromosome"/>
</dbReference>
<feature type="binding site" evidence="5 8">
    <location>
        <position position="274"/>
    </location>
    <ligand>
        <name>Ni(2+)</name>
        <dbReference type="ChEBI" id="CHEBI:49786"/>
        <label>2</label>
    </ligand>
</feature>
<organism evidence="13 14">
    <name type="scientific">Acidianus brierleyi</name>
    <dbReference type="NCBI Taxonomy" id="41673"/>
    <lineage>
        <taxon>Archaea</taxon>
        <taxon>Thermoproteota</taxon>
        <taxon>Thermoprotei</taxon>
        <taxon>Sulfolobales</taxon>
        <taxon>Sulfolobaceae</taxon>
        <taxon>Acidianus</taxon>
    </lineage>
</organism>
<dbReference type="NCBIfam" id="NF009686">
    <property type="entry name" value="PRK13207.1"/>
    <property type="match status" value="1"/>
</dbReference>
<feature type="binding site" evidence="5 8">
    <location>
        <position position="139"/>
    </location>
    <ligand>
        <name>Ni(2+)</name>
        <dbReference type="ChEBI" id="CHEBI:49786"/>
        <label>1</label>
    </ligand>
</feature>
<comment type="subcellular location">
    <subcellularLocation>
        <location evidence="5">Cytoplasm</location>
    </subcellularLocation>
</comment>
<dbReference type="InterPro" id="IPR005848">
    <property type="entry name" value="Urease_asu"/>
</dbReference>
<gene>
    <name evidence="5 13" type="primary">ureC</name>
    <name evidence="13" type="ORF">DFR85_02515</name>
</gene>
<keyword evidence="2 5" id="KW-0533">Nickel</keyword>
<feature type="binding site" evidence="5 10">
    <location>
        <position position="221"/>
    </location>
    <ligand>
        <name>substrate</name>
    </ligand>
</feature>
<dbReference type="GO" id="GO:0009039">
    <property type="term" value="F:urease activity"/>
    <property type="evidence" value="ECO:0007669"/>
    <property type="project" value="UniProtKB-UniRule"/>
</dbReference>
<dbReference type="SUPFAM" id="SSF51556">
    <property type="entry name" value="Metallo-dependent hydrolases"/>
    <property type="match status" value="1"/>
</dbReference>
<dbReference type="InterPro" id="IPR011059">
    <property type="entry name" value="Metal-dep_hydrolase_composite"/>
</dbReference>
<dbReference type="Pfam" id="PF01979">
    <property type="entry name" value="Amidohydro_1"/>
    <property type="match status" value="1"/>
</dbReference>
<dbReference type="InterPro" id="IPR011612">
    <property type="entry name" value="Urease_alpha_N_dom"/>
</dbReference>
<evidence type="ECO:0000256" key="11">
    <source>
        <dbReference type="RuleBase" id="RU004158"/>
    </source>
</evidence>
<feature type="binding site" evidence="5 8">
    <location>
        <position position="137"/>
    </location>
    <ligand>
        <name>Ni(2+)</name>
        <dbReference type="ChEBI" id="CHEBI:49786"/>
        <label>1</label>
    </ligand>
</feature>
<dbReference type="Gene3D" id="3.20.20.140">
    <property type="entry name" value="Metal-dependent hydrolases"/>
    <property type="match status" value="1"/>
</dbReference>
<feature type="binding site" description="via carbamate group" evidence="5 8">
    <location>
        <position position="219"/>
    </location>
    <ligand>
        <name>Ni(2+)</name>
        <dbReference type="ChEBI" id="CHEBI:49786"/>
        <label>2</label>
    </ligand>
</feature>
<comment type="PTM">
    <text evidence="5">Carboxylation allows a single lysine to coordinate two nickel ions.</text>
</comment>
<evidence type="ECO:0000313" key="14">
    <source>
        <dbReference type="Proteomes" id="UP000248044"/>
    </source>
</evidence>
<keyword evidence="14" id="KW-1185">Reference proteome</keyword>
<dbReference type="EC" id="3.5.1.5" evidence="5 6"/>
<keyword evidence="5" id="KW-0963">Cytoplasm</keyword>
<feature type="binding site" description="via carbamate group" evidence="5 8">
    <location>
        <position position="219"/>
    </location>
    <ligand>
        <name>Ni(2+)</name>
        <dbReference type="ChEBI" id="CHEBI:49786"/>
        <label>1</label>
    </ligand>
</feature>
<evidence type="ECO:0000256" key="3">
    <source>
        <dbReference type="ARBA" id="ARBA00022723"/>
    </source>
</evidence>
<feature type="domain" description="Urease" evidence="12">
    <location>
        <begin position="132"/>
        <end position="559"/>
    </location>
</feature>
<feature type="modified residue" description="N6-carboxylysine" evidence="5 7">
    <location>
        <position position="219"/>
    </location>
</feature>
<dbReference type="AlphaFoldDB" id="A0A2U9ICD8"/>
<dbReference type="UniPathway" id="UPA00258">
    <property type="reaction ID" value="UER00370"/>
</dbReference>
<dbReference type="KEGG" id="abri:DFR85_02515"/>
<dbReference type="GO" id="GO:0005737">
    <property type="term" value="C:cytoplasm"/>
    <property type="evidence" value="ECO:0007669"/>
    <property type="project" value="UniProtKB-SubCell"/>
</dbReference>
<dbReference type="InterPro" id="IPR017951">
    <property type="entry name" value="Urease_asu_c"/>
</dbReference>
<dbReference type="Gene3D" id="2.30.40.10">
    <property type="entry name" value="Urease, subunit C, domain 1"/>
    <property type="match status" value="1"/>
</dbReference>
<keyword evidence="3 5" id="KW-0479">Metal-binding</keyword>
<dbReference type="SUPFAM" id="SSF51338">
    <property type="entry name" value="Composite domain of metallo-dependent hydrolases"/>
    <property type="match status" value="1"/>
</dbReference>
<dbReference type="PRINTS" id="PR01752">
    <property type="entry name" value="UREASE"/>
</dbReference>
<dbReference type="InterPro" id="IPR006680">
    <property type="entry name" value="Amidohydro-rel"/>
</dbReference>
<comment type="catalytic activity">
    <reaction evidence="5">
        <text>urea + 2 H2O + H(+) = hydrogencarbonate + 2 NH4(+)</text>
        <dbReference type="Rhea" id="RHEA:20557"/>
        <dbReference type="ChEBI" id="CHEBI:15377"/>
        <dbReference type="ChEBI" id="CHEBI:15378"/>
        <dbReference type="ChEBI" id="CHEBI:16199"/>
        <dbReference type="ChEBI" id="CHEBI:17544"/>
        <dbReference type="ChEBI" id="CHEBI:28938"/>
        <dbReference type="EC" id="3.5.1.5"/>
    </reaction>
</comment>
<reference evidence="13 14" key="1">
    <citation type="submission" date="2018-05" db="EMBL/GenBank/DDBJ databases">
        <title>Complete Genome Sequences of Extremely Thermoacidophilic, Metal-Mobilizing Type-Strain Members of the Archaeal Family Sulfolobaceae: Acidianus brierleyi DSM-1651T, Acidianus sulfidivorans DSM-18786T, Metallosphaera hakonensis DSM-7519T, and Metallosphaera prunae DSM-10039T.</title>
        <authorList>
            <person name="Counts J.A."/>
            <person name="Kelly R.M."/>
        </authorList>
    </citation>
    <scope>NUCLEOTIDE SEQUENCE [LARGE SCALE GENOMIC DNA]</scope>
    <source>
        <strain evidence="13 14">DSM 1651</strain>
    </source>
</reference>
<feature type="active site" description="Proton donor" evidence="5 9">
    <location>
        <position position="322"/>
    </location>
</feature>
<comment type="similarity">
    <text evidence="5 11">Belongs to the metallo-dependent hydrolases superfamily. Urease alpha subunit family.</text>
</comment>
<evidence type="ECO:0000256" key="6">
    <source>
        <dbReference type="NCBIfam" id="TIGR01792"/>
    </source>
</evidence>
<accession>A0A2U9ICD8</accession>
<evidence type="ECO:0000256" key="8">
    <source>
        <dbReference type="PIRSR" id="PIRSR611612-51"/>
    </source>
</evidence>
<dbReference type="GO" id="GO:0016151">
    <property type="term" value="F:nickel cation binding"/>
    <property type="evidence" value="ECO:0007669"/>
    <property type="project" value="UniProtKB-UniRule"/>
</dbReference>
<keyword evidence="4 5" id="KW-0378">Hydrolase</keyword>
<evidence type="ECO:0000313" key="13">
    <source>
        <dbReference type="EMBL" id="AWR93654.1"/>
    </source>
</evidence>
<evidence type="ECO:0000259" key="12">
    <source>
        <dbReference type="PROSITE" id="PS51368"/>
    </source>
</evidence>
<proteinExistence type="inferred from homology"/>
<evidence type="ECO:0000256" key="4">
    <source>
        <dbReference type="ARBA" id="ARBA00022801"/>
    </source>
</evidence>
<dbReference type="PROSITE" id="PS51368">
    <property type="entry name" value="UREASE_3"/>
    <property type="match status" value="1"/>
</dbReference>
<comment type="cofactor">
    <cofactor evidence="5 8">
        <name>Ni cation</name>
        <dbReference type="ChEBI" id="CHEBI:25516"/>
    </cofactor>
    <text evidence="5 8">Binds 2 nickel ions per subunit.</text>
</comment>
<dbReference type="PANTHER" id="PTHR43440">
    <property type="entry name" value="UREASE"/>
    <property type="match status" value="1"/>
</dbReference>
<name>A0A2U9ICD8_9CREN</name>
<comment type="pathway">
    <text evidence="1 5">Nitrogen metabolism; urea degradation; CO(2) and NH(3) from urea (urease route): step 1/1.</text>
</comment>
<comment type="PTM">
    <text evidence="7">Carbamylation allows a single lysine to coordinate two nickel ions.</text>
</comment>
<evidence type="ECO:0000256" key="2">
    <source>
        <dbReference type="ARBA" id="ARBA00022596"/>
    </source>
</evidence>